<protein>
    <submittedName>
        <fullName evidence="1">Uncharacterized protein</fullName>
    </submittedName>
</protein>
<gene>
    <name evidence="1" type="ORF">IEE83_12930</name>
</gene>
<proteinExistence type="predicted"/>
<dbReference type="Proteomes" id="UP000634134">
    <property type="component" value="Unassembled WGS sequence"/>
</dbReference>
<evidence type="ECO:0000313" key="2">
    <source>
        <dbReference type="Proteomes" id="UP000634134"/>
    </source>
</evidence>
<comment type="caution">
    <text evidence="1">The sequence shown here is derived from an EMBL/GenBank/DDBJ whole genome shotgun (WGS) entry which is preliminary data.</text>
</comment>
<dbReference type="EMBL" id="JACYGY010000001">
    <property type="protein sequence ID" value="MBE9462783.1"/>
    <property type="molecule type" value="Genomic_DNA"/>
</dbReference>
<sequence>MRLYANQIPPAMSAKGTTVRKIPIAIFLMRSTTSATVMGLPDYDEFQKYPGTVCYKFEN</sequence>
<evidence type="ECO:0000313" key="1">
    <source>
        <dbReference type="EMBL" id="MBE9462783.1"/>
    </source>
</evidence>
<accession>A0ABR9WBI6</accession>
<organism evidence="1 2">
    <name type="scientific">Dyadobacter subterraneus</name>
    <dbReference type="NCBI Taxonomy" id="2773304"/>
    <lineage>
        <taxon>Bacteria</taxon>
        <taxon>Pseudomonadati</taxon>
        <taxon>Bacteroidota</taxon>
        <taxon>Cytophagia</taxon>
        <taxon>Cytophagales</taxon>
        <taxon>Spirosomataceae</taxon>
        <taxon>Dyadobacter</taxon>
    </lineage>
</organism>
<reference evidence="2" key="1">
    <citation type="submission" date="2023-07" db="EMBL/GenBank/DDBJ databases">
        <title>Dyadobacter sp. nov 'subterranea' isolated from contaminted grondwater.</title>
        <authorList>
            <person name="Szabo I."/>
            <person name="Al-Omari J."/>
            <person name="Szerdahelyi S.G."/>
            <person name="Rado J."/>
        </authorList>
    </citation>
    <scope>NUCLEOTIDE SEQUENCE [LARGE SCALE GENOMIC DNA]</scope>
    <source>
        <strain evidence="2">UP-52</strain>
    </source>
</reference>
<keyword evidence="2" id="KW-1185">Reference proteome</keyword>
<name>A0ABR9WBI6_9BACT</name>